<evidence type="ECO:0000256" key="8">
    <source>
        <dbReference type="RuleBase" id="RU004135"/>
    </source>
</evidence>
<dbReference type="PANTHER" id="PTHR23135:SF4">
    <property type="entry name" value="UDP-N-ACETYLMURAMOYL-L-ALANYL-D-GLUTAMATE--2,6-DIAMINOPIMELATE LIGASE MURE HOMOLOG, CHLOROPLASTIC"/>
    <property type="match status" value="1"/>
</dbReference>
<evidence type="ECO:0000259" key="11">
    <source>
        <dbReference type="Pfam" id="PF02875"/>
    </source>
</evidence>
<evidence type="ECO:0000256" key="2">
    <source>
        <dbReference type="ARBA" id="ARBA00022618"/>
    </source>
</evidence>
<reference evidence="13" key="1">
    <citation type="journal article" date="2014" name="Int. J. Syst. Evol. Microbiol.">
        <title>Complete genome sequence of Corynebacterium casei LMG S-19264T (=DSM 44701T), isolated from a smear-ripened cheese.</title>
        <authorList>
            <consortium name="US DOE Joint Genome Institute (JGI-PGF)"/>
            <person name="Walter F."/>
            <person name="Albersmeier A."/>
            <person name="Kalinowski J."/>
            <person name="Ruckert C."/>
        </authorList>
    </citation>
    <scope>NUCLEOTIDE SEQUENCE</scope>
    <source>
        <strain evidence="13">VKM Ac-1069</strain>
    </source>
</reference>
<evidence type="ECO:0000313" key="13">
    <source>
        <dbReference type="EMBL" id="GLL16189.1"/>
    </source>
</evidence>
<evidence type="ECO:0000259" key="12">
    <source>
        <dbReference type="Pfam" id="PF08245"/>
    </source>
</evidence>
<keyword evidence="7" id="KW-0963">Cytoplasm</keyword>
<protein>
    <recommendedName>
        <fullName evidence="7">UDP-N-acetylmuramoyl-L-alanyl-D-glutamate--2,6-diaminopimelate ligase</fullName>
        <ecNumber evidence="7">6.3.2.13</ecNumber>
    </recommendedName>
    <alternativeName>
        <fullName evidence="7">Meso-A2pm-adding enzyme</fullName>
    </alternativeName>
    <alternativeName>
        <fullName evidence="7">Meso-diaminopimelate-adding enzyme</fullName>
    </alternativeName>
    <alternativeName>
        <fullName evidence="7">UDP-MurNAc-L-Ala-D-Glu:meso-diaminopimelate ligase</fullName>
    </alternativeName>
    <alternativeName>
        <fullName evidence="7">UDP-MurNAc-tripeptide synthetase</fullName>
    </alternativeName>
    <alternativeName>
        <fullName evidence="7">UDP-N-acetylmuramyl-tripeptide synthetase</fullName>
    </alternativeName>
</protein>
<feature type="binding site" evidence="7">
    <location>
        <position position="292"/>
    </location>
    <ligand>
        <name>UDP-N-acetyl-alpha-D-muramoyl-L-alanyl-D-glutamate</name>
        <dbReference type="ChEBI" id="CHEBI:83900"/>
    </ligand>
</feature>
<keyword evidence="5 7" id="KW-0131">Cell cycle</keyword>
<evidence type="ECO:0000256" key="1">
    <source>
        <dbReference type="ARBA" id="ARBA00005898"/>
    </source>
</evidence>
<evidence type="ECO:0000256" key="3">
    <source>
        <dbReference type="ARBA" id="ARBA00022960"/>
    </source>
</evidence>
<evidence type="ECO:0000259" key="10">
    <source>
        <dbReference type="Pfam" id="PF01225"/>
    </source>
</evidence>
<dbReference type="GO" id="GO:0008360">
    <property type="term" value="P:regulation of cell shape"/>
    <property type="evidence" value="ECO:0007669"/>
    <property type="project" value="UniProtKB-KW"/>
</dbReference>
<dbReference type="Pfam" id="PF02875">
    <property type="entry name" value="Mur_ligase_C"/>
    <property type="match status" value="1"/>
</dbReference>
<dbReference type="Gene3D" id="3.40.1190.10">
    <property type="entry name" value="Mur-like, catalytic domain"/>
    <property type="match status" value="1"/>
</dbReference>
<keyword evidence="7" id="KW-0460">Magnesium</keyword>
<comment type="pathway">
    <text evidence="7 8">Cell wall biogenesis; peptidoglycan biosynthesis.</text>
</comment>
<dbReference type="GO" id="GO:0071555">
    <property type="term" value="P:cell wall organization"/>
    <property type="evidence" value="ECO:0007669"/>
    <property type="project" value="UniProtKB-KW"/>
</dbReference>
<reference evidence="13" key="2">
    <citation type="submission" date="2023-01" db="EMBL/GenBank/DDBJ databases">
        <authorList>
            <person name="Sun Q."/>
            <person name="Evtushenko L."/>
        </authorList>
    </citation>
    <scope>NUCLEOTIDE SEQUENCE</scope>
    <source>
        <strain evidence="13">VKM Ac-1069</strain>
    </source>
</reference>
<evidence type="ECO:0000256" key="4">
    <source>
        <dbReference type="ARBA" id="ARBA00022984"/>
    </source>
</evidence>
<name>A0A9W6P1K8_9PSEU</name>
<dbReference type="InterPro" id="IPR004101">
    <property type="entry name" value="Mur_ligase_C"/>
</dbReference>
<dbReference type="AlphaFoldDB" id="A0A9W6P1K8"/>
<accession>A0A9W6P1K8</accession>
<evidence type="ECO:0000256" key="5">
    <source>
        <dbReference type="ARBA" id="ARBA00023306"/>
    </source>
</evidence>
<dbReference type="HAMAP" id="MF_00208">
    <property type="entry name" value="MurE"/>
    <property type="match status" value="1"/>
</dbReference>
<dbReference type="Pfam" id="PF01225">
    <property type="entry name" value="Mur_ligase"/>
    <property type="match status" value="1"/>
</dbReference>
<comment type="function">
    <text evidence="7">Catalyzes the addition of meso-diaminopimelic acid to the nucleotide precursor UDP-N-acetylmuramoyl-L-alanyl-D-glutamate (UMAG) in the biosynthesis of bacterial cell-wall peptidoglycan.</text>
</comment>
<evidence type="ECO:0000256" key="9">
    <source>
        <dbReference type="SAM" id="MobiDB-lite"/>
    </source>
</evidence>
<keyword evidence="7" id="KW-0067">ATP-binding</keyword>
<dbReference type="GO" id="GO:0000287">
    <property type="term" value="F:magnesium ion binding"/>
    <property type="evidence" value="ECO:0007669"/>
    <property type="project" value="UniProtKB-UniRule"/>
</dbReference>
<feature type="binding site" evidence="7">
    <location>
        <begin position="215"/>
        <end position="221"/>
    </location>
    <ligand>
        <name>ATP</name>
        <dbReference type="ChEBI" id="CHEBI:30616"/>
    </ligand>
</feature>
<dbReference type="InterPro" id="IPR005761">
    <property type="entry name" value="UDP-N-AcMur-Glu-dNH2Pim_ligase"/>
</dbReference>
<dbReference type="SUPFAM" id="SSF53244">
    <property type="entry name" value="MurD-like peptide ligases, peptide-binding domain"/>
    <property type="match status" value="1"/>
</dbReference>
<dbReference type="InterPro" id="IPR035911">
    <property type="entry name" value="MurE/MurF_N"/>
</dbReference>
<keyword evidence="7 13" id="KW-0436">Ligase</keyword>
<gene>
    <name evidence="7 13" type="primary">murE</name>
    <name evidence="13" type="ORF">GCM10017577_73440</name>
</gene>
<dbReference type="InterPro" id="IPR000713">
    <property type="entry name" value="Mur_ligase_N"/>
</dbReference>
<sequence>MRGRPAITRCGPRRAGGAGEGRPAALGSLPDVSPASSAPTDRPTDARVTAGQQGLPPRPARVAPVDLARLAALTGAEPYPPEAKLAEPTLGTEAKLAEPTLGTEAKLAEPTLGTEGPAVTGVTHRNSDVRPGDLFAALPGARAHGADFAGAALAAGATAVLTDPAGLTRPELREAVERGSVRALLHPHPRTVLGALSAAVYGDPTADLTVLGVTGTSGKTTVAHFLEAGLRAGGRATGLLGTVQTRIGEDRLPSAFTTPEAPDLQALFGVMREHGVTDVAMEVSSHALALGRVAGTRFAVGAFTNLSQDHLDFHHDMEEYFAAKARLFVDDELRAAKGVVCVDDEWGRRLAGMAPDAVTVSTVPSPARPTADWTARDVVTDPDGAQQAVVVAPDGQEIPLRLQLPGAFNIANAVLALAVLDLAGVPAAVAAPRFAELAVPGRMQRVEAGQRFLAVVDYAHKPAAVAALLDALRAQQPDGRVITVLGCGGDRDTGKRPLMGAAAAARSDVLIVTDDNPRTEDPAEIRAAMRAGAEAEPARGDILEIGDRRAAITAAVEVAKPGDVVVVAGKGHETGQEVHGVKHPFDDVDELAAAIRAAGR</sequence>
<dbReference type="EC" id="6.3.2.13" evidence="7"/>
<dbReference type="InterPro" id="IPR036615">
    <property type="entry name" value="Mur_ligase_C_dom_sf"/>
</dbReference>
<dbReference type="GO" id="GO:0008765">
    <property type="term" value="F:UDP-N-acetylmuramoylalanyl-D-glutamate-2,6-diaminopimelate ligase activity"/>
    <property type="evidence" value="ECO:0007669"/>
    <property type="project" value="UniProtKB-UniRule"/>
</dbReference>
<comment type="PTM">
    <text evidence="7">Carboxylation is probably crucial for Mg(2+) binding and, consequently, for the gamma-phosphate positioning of ATP.</text>
</comment>
<dbReference type="SUPFAM" id="SSF63418">
    <property type="entry name" value="MurE/MurF N-terminal domain"/>
    <property type="match status" value="1"/>
</dbReference>
<feature type="region of interest" description="Disordered" evidence="9">
    <location>
        <begin position="1"/>
        <end position="61"/>
    </location>
</feature>
<keyword evidence="14" id="KW-1185">Reference proteome</keyword>
<feature type="domain" description="Mur ligase central" evidence="12">
    <location>
        <begin position="213"/>
        <end position="419"/>
    </location>
</feature>
<feature type="binding site" evidence="7">
    <location>
        <position position="569"/>
    </location>
    <ligand>
        <name>meso-2,6-diaminopimelate</name>
        <dbReference type="ChEBI" id="CHEBI:57791"/>
    </ligand>
</feature>
<feature type="domain" description="Mur ligase N-terminal catalytic" evidence="10">
    <location>
        <begin position="119"/>
        <end position="201"/>
    </location>
</feature>
<dbReference type="GO" id="GO:0051301">
    <property type="term" value="P:cell division"/>
    <property type="evidence" value="ECO:0007669"/>
    <property type="project" value="UniProtKB-KW"/>
</dbReference>
<keyword evidence="2 7" id="KW-0132">Cell division</keyword>
<comment type="cofactor">
    <cofactor evidence="7">
        <name>Mg(2+)</name>
        <dbReference type="ChEBI" id="CHEBI:18420"/>
    </cofactor>
</comment>
<dbReference type="InterPro" id="IPR013221">
    <property type="entry name" value="Mur_ligase_cen"/>
</dbReference>
<dbReference type="NCBIfam" id="NF001126">
    <property type="entry name" value="PRK00139.1-4"/>
    <property type="match status" value="1"/>
</dbReference>
<evidence type="ECO:0000313" key="14">
    <source>
        <dbReference type="Proteomes" id="UP001143463"/>
    </source>
</evidence>
<keyword evidence="3 7" id="KW-0133">Cell shape</keyword>
<dbReference type="GO" id="GO:0005737">
    <property type="term" value="C:cytoplasm"/>
    <property type="evidence" value="ECO:0007669"/>
    <property type="project" value="UniProtKB-SubCell"/>
</dbReference>
<dbReference type="NCBIfam" id="NF001124">
    <property type="entry name" value="PRK00139.1-2"/>
    <property type="match status" value="1"/>
</dbReference>
<keyword evidence="4 7" id="KW-0573">Peptidoglycan synthesis</keyword>
<dbReference type="InterPro" id="IPR036565">
    <property type="entry name" value="Mur-like_cat_sf"/>
</dbReference>
<dbReference type="NCBIfam" id="TIGR01085">
    <property type="entry name" value="murE"/>
    <property type="match status" value="1"/>
</dbReference>
<feature type="short sequence motif" description="Meso-diaminopimelate recognition motif" evidence="7">
    <location>
        <begin position="515"/>
        <end position="518"/>
    </location>
</feature>
<dbReference type="EMBL" id="BSFQ01000071">
    <property type="protein sequence ID" value="GLL16189.1"/>
    <property type="molecule type" value="Genomic_DNA"/>
</dbReference>
<feature type="modified residue" description="N6-carboxylysine" evidence="7">
    <location>
        <position position="324"/>
    </location>
</feature>
<comment type="caution">
    <text evidence="13">The sequence shown here is derived from an EMBL/GenBank/DDBJ whole genome shotgun (WGS) entry which is preliminary data.</text>
</comment>
<feature type="binding site" evidence="7">
    <location>
        <begin position="257"/>
        <end position="258"/>
    </location>
    <ligand>
        <name>UDP-N-acetyl-alpha-D-muramoyl-L-alanyl-D-glutamate</name>
        <dbReference type="ChEBI" id="CHEBI:83900"/>
    </ligand>
</feature>
<dbReference type="SUPFAM" id="SSF53623">
    <property type="entry name" value="MurD-like peptide ligases, catalytic domain"/>
    <property type="match status" value="1"/>
</dbReference>
<proteinExistence type="inferred from homology"/>
<organism evidence="13 14">
    <name type="scientific">Pseudonocardia halophobica</name>
    <dbReference type="NCBI Taxonomy" id="29401"/>
    <lineage>
        <taxon>Bacteria</taxon>
        <taxon>Bacillati</taxon>
        <taxon>Actinomycetota</taxon>
        <taxon>Actinomycetes</taxon>
        <taxon>Pseudonocardiales</taxon>
        <taxon>Pseudonocardiaceae</taxon>
        <taxon>Pseudonocardia</taxon>
    </lineage>
</organism>
<dbReference type="Gene3D" id="3.90.190.20">
    <property type="entry name" value="Mur ligase, C-terminal domain"/>
    <property type="match status" value="1"/>
</dbReference>
<dbReference type="PANTHER" id="PTHR23135">
    <property type="entry name" value="MUR LIGASE FAMILY MEMBER"/>
    <property type="match status" value="1"/>
</dbReference>
<comment type="similarity">
    <text evidence="1 7">Belongs to the MurCDEF family. MurE subfamily.</text>
</comment>
<feature type="binding site" evidence="7">
    <location>
        <position position="491"/>
    </location>
    <ligand>
        <name>meso-2,6-diaminopimelate</name>
        <dbReference type="ChEBI" id="CHEBI:57791"/>
    </ligand>
</feature>
<comment type="caution">
    <text evidence="7">Lacks conserved residue(s) required for the propagation of feature annotation.</text>
</comment>
<dbReference type="Pfam" id="PF08245">
    <property type="entry name" value="Mur_ligase_M"/>
    <property type="match status" value="1"/>
</dbReference>
<keyword evidence="6 7" id="KW-0961">Cell wall biogenesis/degradation</keyword>
<comment type="subcellular location">
    <subcellularLocation>
        <location evidence="7 8">Cytoplasm</location>
    </subcellularLocation>
</comment>
<feature type="binding site" evidence="7">
    <location>
        <begin position="515"/>
        <end position="518"/>
    </location>
    <ligand>
        <name>meso-2,6-diaminopimelate</name>
        <dbReference type="ChEBI" id="CHEBI:57791"/>
    </ligand>
</feature>
<evidence type="ECO:0000256" key="6">
    <source>
        <dbReference type="ARBA" id="ARBA00023316"/>
    </source>
</evidence>
<feature type="binding site" evidence="7">
    <location>
        <position position="284"/>
    </location>
    <ligand>
        <name>UDP-N-acetyl-alpha-D-muramoyl-L-alanyl-D-glutamate</name>
        <dbReference type="ChEBI" id="CHEBI:83900"/>
    </ligand>
</feature>
<keyword evidence="7" id="KW-0547">Nucleotide-binding</keyword>
<dbReference type="GO" id="GO:0005524">
    <property type="term" value="F:ATP binding"/>
    <property type="evidence" value="ECO:0007669"/>
    <property type="project" value="UniProtKB-UniRule"/>
</dbReference>
<dbReference type="Proteomes" id="UP001143463">
    <property type="component" value="Unassembled WGS sequence"/>
</dbReference>
<dbReference type="Gene3D" id="3.40.1390.10">
    <property type="entry name" value="MurE/MurF, N-terminal domain"/>
    <property type="match status" value="1"/>
</dbReference>
<evidence type="ECO:0000256" key="7">
    <source>
        <dbReference type="HAMAP-Rule" id="MF_00208"/>
    </source>
</evidence>
<feature type="domain" description="Mur ligase C-terminal" evidence="11">
    <location>
        <begin position="441"/>
        <end position="571"/>
    </location>
</feature>
<feature type="binding site" evidence="7">
    <location>
        <position position="573"/>
    </location>
    <ligand>
        <name>meso-2,6-diaminopimelate</name>
        <dbReference type="ChEBI" id="CHEBI:57791"/>
    </ligand>
</feature>
<comment type="catalytic activity">
    <reaction evidence="7">
        <text>UDP-N-acetyl-alpha-D-muramoyl-L-alanyl-D-glutamate + meso-2,6-diaminopimelate + ATP = UDP-N-acetyl-alpha-D-muramoyl-L-alanyl-gamma-D-glutamyl-meso-2,6-diaminopimelate + ADP + phosphate + H(+)</text>
        <dbReference type="Rhea" id="RHEA:23676"/>
        <dbReference type="ChEBI" id="CHEBI:15378"/>
        <dbReference type="ChEBI" id="CHEBI:30616"/>
        <dbReference type="ChEBI" id="CHEBI:43474"/>
        <dbReference type="ChEBI" id="CHEBI:57791"/>
        <dbReference type="ChEBI" id="CHEBI:83900"/>
        <dbReference type="ChEBI" id="CHEBI:83905"/>
        <dbReference type="ChEBI" id="CHEBI:456216"/>
        <dbReference type="EC" id="6.3.2.13"/>
    </reaction>
</comment>
<dbReference type="GO" id="GO:0009252">
    <property type="term" value="P:peptidoglycan biosynthetic process"/>
    <property type="evidence" value="ECO:0007669"/>
    <property type="project" value="UniProtKB-UniRule"/>
</dbReference>